<dbReference type="PANTHER" id="PTHR42796:SF4">
    <property type="entry name" value="FUMARYLACETOACETATE HYDROLASE DOMAIN-CONTAINING PROTEIN 2A"/>
    <property type="match status" value="1"/>
</dbReference>
<dbReference type="InterPro" id="IPR011234">
    <property type="entry name" value="Fumarylacetoacetase-like_C"/>
</dbReference>
<keyword evidence="5" id="KW-1185">Reference proteome</keyword>
<dbReference type="GO" id="GO:0016787">
    <property type="term" value="F:hydrolase activity"/>
    <property type="evidence" value="ECO:0007669"/>
    <property type="project" value="UniProtKB-KW"/>
</dbReference>
<dbReference type="GO" id="GO:0046872">
    <property type="term" value="F:metal ion binding"/>
    <property type="evidence" value="ECO:0007669"/>
    <property type="project" value="UniProtKB-KW"/>
</dbReference>
<dbReference type="Gene3D" id="3.90.850.10">
    <property type="entry name" value="Fumarylacetoacetase-like, C-terminal domain"/>
    <property type="match status" value="1"/>
</dbReference>
<dbReference type="EMBL" id="JAIOUQ010000003">
    <property type="protein sequence ID" value="MBZ2165146.1"/>
    <property type="molecule type" value="Genomic_DNA"/>
</dbReference>
<dbReference type="Pfam" id="PF01557">
    <property type="entry name" value="FAA_hydrolase"/>
    <property type="match status" value="1"/>
</dbReference>
<evidence type="ECO:0000256" key="2">
    <source>
        <dbReference type="ARBA" id="ARBA00022723"/>
    </source>
</evidence>
<keyword evidence="2" id="KW-0479">Metal-binding</keyword>
<protein>
    <submittedName>
        <fullName evidence="4">Fumarylacetoacetate hydrolase family protein</fullName>
    </submittedName>
</protein>
<proteinExistence type="inferred from homology"/>
<dbReference type="Proteomes" id="UP000825933">
    <property type="component" value="Unassembled WGS sequence"/>
</dbReference>
<accession>A0A8T5UT54</accession>
<evidence type="ECO:0000256" key="1">
    <source>
        <dbReference type="ARBA" id="ARBA00010211"/>
    </source>
</evidence>
<dbReference type="InterPro" id="IPR036663">
    <property type="entry name" value="Fumarylacetoacetase_C_sf"/>
</dbReference>
<dbReference type="GO" id="GO:0019752">
    <property type="term" value="P:carboxylic acid metabolic process"/>
    <property type="evidence" value="ECO:0007669"/>
    <property type="project" value="UniProtKB-ARBA"/>
</dbReference>
<reference evidence="5" key="1">
    <citation type="journal article" date="2022" name="Microbiol. Resour. Announc.">
        <title>Draft Genome Sequence of a Methanogenic Archaeon from West Spitsbergen Permafrost.</title>
        <authorList>
            <person name="Trubitsyn V."/>
            <person name="Rivkina E."/>
            <person name="Shcherbakova V."/>
        </authorList>
    </citation>
    <scope>NUCLEOTIDE SEQUENCE [LARGE SCALE GENOMIC DNA]</scope>
    <source>
        <strain evidence="5">VT</strain>
    </source>
</reference>
<evidence type="ECO:0000313" key="4">
    <source>
        <dbReference type="EMBL" id="MBZ2165146.1"/>
    </source>
</evidence>
<sequence length="263" mass="29583">MKLVGFKTQMKTKTGLIENQKITEINSSMIEAINTLNVDELELLNSYQLQEVEIIAPIVPSKIVCIGLNYTDHAKELDMDLPEEPIIFIKPATAVIGHLNAIIYPRSSTQVDHEAELGIVISKETHNVKSEYAPEYVGGYTVVNDVTARDKQRKDIQWTRAKSFDTFAPLGPWIETEMDPMNQKISLRLNKELKQNSNTKNMIFDVYELIEFISNIMTLNPGDIISTGTPPGVGPMNVGDIVETEVEDVGILKNFLKLQTKKY</sequence>
<evidence type="ECO:0000313" key="5">
    <source>
        <dbReference type="Proteomes" id="UP000825933"/>
    </source>
</evidence>
<organism evidence="4 5">
    <name type="scientific">Methanobacterium spitsbergense</name>
    <dbReference type="NCBI Taxonomy" id="2874285"/>
    <lineage>
        <taxon>Archaea</taxon>
        <taxon>Methanobacteriati</taxon>
        <taxon>Methanobacteriota</taxon>
        <taxon>Methanomada group</taxon>
        <taxon>Methanobacteria</taxon>
        <taxon>Methanobacteriales</taxon>
        <taxon>Methanobacteriaceae</taxon>
        <taxon>Methanobacterium</taxon>
    </lineage>
</organism>
<dbReference type="PANTHER" id="PTHR42796">
    <property type="entry name" value="FUMARYLACETOACETATE HYDROLASE DOMAIN-CONTAINING PROTEIN 2A-RELATED"/>
    <property type="match status" value="1"/>
</dbReference>
<evidence type="ECO:0000259" key="3">
    <source>
        <dbReference type="Pfam" id="PF01557"/>
    </source>
</evidence>
<dbReference type="InterPro" id="IPR051121">
    <property type="entry name" value="FAH"/>
</dbReference>
<gene>
    <name evidence="4" type="ORF">K8N75_03695</name>
</gene>
<name>A0A8T5UT54_9EURY</name>
<comment type="caution">
    <text evidence="4">The sequence shown here is derived from an EMBL/GenBank/DDBJ whole genome shotgun (WGS) entry which is preliminary data.</text>
</comment>
<dbReference type="FunFam" id="3.90.850.10:FF:000002">
    <property type="entry name" value="2-hydroxyhepta-2,4-diene-1,7-dioate isomerase"/>
    <property type="match status" value="1"/>
</dbReference>
<dbReference type="RefSeq" id="WP_223790771.1">
    <property type="nucleotide sequence ID" value="NZ_JAIOUQ010000003.1"/>
</dbReference>
<feature type="domain" description="Fumarylacetoacetase-like C-terminal" evidence="3">
    <location>
        <begin position="62"/>
        <end position="254"/>
    </location>
</feature>
<dbReference type="SUPFAM" id="SSF56529">
    <property type="entry name" value="FAH"/>
    <property type="match status" value="1"/>
</dbReference>
<keyword evidence="4" id="KW-0378">Hydrolase</keyword>
<dbReference type="GO" id="GO:0016853">
    <property type="term" value="F:isomerase activity"/>
    <property type="evidence" value="ECO:0007669"/>
    <property type="project" value="UniProtKB-ARBA"/>
</dbReference>
<comment type="similarity">
    <text evidence="1">Belongs to the FAH family.</text>
</comment>
<dbReference type="AlphaFoldDB" id="A0A8T5UT54"/>